<proteinExistence type="predicted"/>
<name>A0A0W1B1I2_9BACL</name>
<evidence type="ECO:0000313" key="1">
    <source>
        <dbReference type="EMBL" id="KTD87438.1"/>
    </source>
</evidence>
<dbReference type="AlphaFoldDB" id="A0A0W1B1I2"/>
<evidence type="ECO:0000313" key="2">
    <source>
        <dbReference type="Proteomes" id="UP000054709"/>
    </source>
</evidence>
<keyword evidence="2" id="KW-1185">Reference proteome</keyword>
<gene>
    <name evidence="1" type="ORF">UQ64_11525</name>
</gene>
<protein>
    <submittedName>
        <fullName evidence="1">Uncharacterized protein</fullName>
    </submittedName>
</protein>
<accession>A0A0W1B1I2</accession>
<organism evidence="1 2">
    <name type="scientific">Paenibacillus etheri</name>
    <dbReference type="NCBI Taxonomy" id="1306852"/>
    <lineage>
        <taxon>Bacteria</taxon>
        <taxon>Bacillati</taxon>
        <taxon>Bacillota</taxon>
        <taxon>Bacilli</taxon>
        <taxon>Bacillales</taxon>
        <taxon>Paenibacillaceae</taxon>
        <taxon>Paenibacillus</taxon>
    </lineage>
</organism>
<comment type="caution">
    <text evidence="1">The sequence shown here is derived from an EMBL/GenBank/DDBJ whole genome shotgun (WGS) entry which is preliminary data.</text>
</comment>
<sequence>MDYSYNRPLITMPNMEKLVQEKGQIKIPDTAQSALANMMLKTMNESNKETFDIIAVFNSGSNKALTDTKKYSIASVIKALQDKKS</sequence>
<dbReference type="Proteomes" id="UP000054709">
    <property type="component" value="Unassembled WGS sequence"/>
</dbReference>
<dbReference type="EMBL" id="LCZJ02000018">
    <property type="protein sequence ID" value="KTD87438.1"/>
    <property type="molecule type" value="Genomic_DNA"/>
</dbReference>
<reference evidence="1 2" key="1">
    <citation type="journal article" date="2015" name="Int. Biodeterior. Biodegradation">
        <title>Physiological and genetic screening methods for the isolation of methyl tert-butyl ether-degrading bacteria for bioremediation purposes.</title>
        <authorList>
            <person name="Guisado I.M."/>
            <person name="Purswani J."/>
            <person name="Gonzalez Lopez J."/>
            <person name="Pozo C."/>
        </authorList>
    </citation>
    <scope>NUCLEOTIDE SEQUENCE [LARGE SCALE GENOMIC DNA]</scope>
    <source>
        <strain evidence="1 2">SH7</strain>
    </source>
</reference>